<reference evidence="1" key="2">
    <citation type="submission" date="2020-11" db="EMBL/GenBank/DDBJ databases">
        <authorList>
            <person name="McCartney M.A."/>
            <person name="Auch B."/>
            <person name="Kono T."/>
            <person name="Mallez S."/>
            <person name="Becker A."/>
            <person name="Gohl D.M."/>
            <person name="Silverstein K.A.T."/>
            <person name="Koren S."/>
            <person name="Bechman K.B."/>
            <person name="Herman A."/>
            <person name="Abrahante J.E."/>
            <person name="Garbe J."/>
        </authorList>
    </citation>
    <scope>NUCLEOTIDE SEQUENCE</scope>
    <source>
        <strain evidence="1">Duluth1</strain>
        <tissue evidence="1">Whole animal</tissue>
    </source>
</reference>
<sequence>MHTVSRGNVFVPDHLDHSLSNRVVSQALTVQPALLSHPLNHVSQFIEADPLHNKPLVIWSCQSPGPRRNVEWTSWLTISTGSHRGKQLIGCDGASVVLCGIQPRWHFPDVLNVTPCPCFGLALIQFKELRAICCRSEGNVFPA</sequence>
<gene>
    <name evidence="1" type="ORF">DPMN_182939</name>
</gene>
<dbReference type="EMBL" id="JAIWYP010000010">
    <property type="protein sequence ID" value="KAH3748493.1"/>
    <property type="molecule type" value="Genomic_DNA"/>
</dbReference>
<comment type="caution">
    <text evidence="1">The sequence shown here is derived from an EMBL/GenBank/DDBJ whole genome shotgun (WGS) entry which is preliminary data.</text>
</comment>
<protein>
    <submittedName>
        <fullName evidence="1">Uncharacterized protein</fullName>
    </submittedName>
</protein>
<evidence type="ECO:0000313" key="1">
    <source>
        <dbReference type="EMBL" id="KAH3748493.1"/>
    </source>
</evidence>
<dbReference type="AlphaFoldDB" id="A0A9D4I5X6"/>
<reference evidence="1" key="1">
    <citation type="journal article" date="2019" name="bioRxiv">
        <title>The Genome of the Zebra Mussel, Dreissena polymorpha: A Resource for Invasive Species Research.</title>
        <authorList>
            <person name="McCartney M.A."/>
            <person name="Auch B."/>
            <person name="Kono T."/>
            <person name="Mallez S."/>
            <person name="Zhang Y."/>
            <person name="Obille A."/>
            <person name="Becker A."/>
            <person name="Abrahante J.E."/>
            <person name="Garbe J."/>
            <person name="Badalamenti J.P."/>
            <person name="Herman A."/>
            <person name="Mangelson H."/>
            <person name="Liachko I."/>
            <person name="Sullivan S."/>
            <person name="Sone E.D."/>
            <person name="Koren S."/>
            <person name="Silverstein K.A.T."/>
            <person name="Beckman K.B."/>
            <person name="Gohl D.M."/>
        </authorList>
    </citation>
    <scope>NUCLEOTIDE SEQUENCE</scope>
    <source>
        <strain evidence="1">Duluth1</strain>
        <tissue evidence="1">Whole animal</tissue>
    </source>
</reference>
<name>A0A9D4I5X6_DREPO</name>
<evidence type="ECO:0000313" key="2">
    <source>
        <dbReference type="Proteomes" id="UP000828390"/>
    </source>
</evidence>
<organism evidence="1 2">
    <name type="scientific">Dreissena polymorpha</name>
    <name type="common">Zebra mussel</name>
    <name type="synonym">Mytilus polymorpha</name>
    <dbReference type="NCBI Taxonomy" id="45954"/>
    <lineage>
        <taxon>Eukaryota</taxon>
        <taxon>Metazoa</taxon>
        <taxon>Spiralia</taxon>
        <taxon>Lophotrochozoa</taxon>
        <taxon>Mollusca</taxon>
        <taxon>Bivalvia</taxon>
        <taxon>Autobranchia</taxon>
        <taxon>Heteroconchia</taxon>
        <taxon>Euheterodonta</taxon>
        <taxon>Imparidentia</taxon>
        <taxon>Neoheterodontei</taxon>
        <taxon>Myida</taxon>
        <taxon>Dreissenoidea</taxon>
        <taxon>Dreissenidae</taxon>
        <taxon>Dreissena</taxon>
    </lineage>
</organism>
<accession>A0A9D4I5X6</accession>
<dbReference type="Proteomes" id="UP000828390">
    <property type="component" value="Unassembled WGS sequence"/>
</dbReference>
<proteinExistence type="predicted"/>
<keyword evidence="2" id="KW-1185">Reference proteome</keyword>